<keyword evidence="3" id="KW-1185">Reference proteome</keyword>
<feature type="region of interest" description="Disordered" evidence="1">
    <location>
        <begin position="324"/>
        <end position="360"/>
    </location>
</feature>
<accession>A0AAV4NJW7</accession>
<sequence>MDFPGKQPKCTKTRRRKHFRRNAKWFSGFRHLIPWSLFFVGGKYTYPTTLIDTLQKYLYIHIEINIPKESFAMGQVHRGLHQMVHRGLYQWYQMVHRGFASNVHRGLYQWYQMVHRGLYIKWSIEVCINGINGIKWYIKWSIEKRIGTSECTSTNIKNGQKTLTCSRGGSLGRTRASPWVGFRRRPPKGPGGRRRSSTGRGEGPPCKHLVWGPRLGSAVARSGVIIRLSAGLSQISCFFTSQFQFRLSGTNLLTYSTHRNVFCAGPNRLLFVFDRRGGERRGGAVSRGAGGDDASGGGAGVPVDAAAPMGVDALFTFSRDLRDLPLYPVGGRGGVRRVSKGAQRDSGEMVHSSRSSGPER</sequence>
<feature type="compositionally biased region" description="Basic residues" evidence="1">
    <location>
        <begin position="182"/>
        <end position="197"/>
    </location>
</feature>
<proteinExistence type="predicted"/>
<evidence type="ECO:0000313" key="3">
    <source>
        <dbReference type="Proteomes" id="UP001054945"/>
    </source>
</evidence>
<protein>
    <submittedName>
        <fullName evidence="2">Uncharacterized protein</fullName>
    </submittedName>
</protein>
<organism evidence="2 3">
    <name type="scientific">Caerostris extrusa</name>
    <name type="common">Bark spider</name>
    <name type="synonym">Caerostris bankana</name>
    <dbReference type="NCBI Taxonomy" id="172846"/>
    <lineage>
        <taxon>Eukaryota</taxon>
        <taxon>Metazoa</taxon>
        <taxon>Ecdysozoa</taxon>
        <taxon>Arthropoda</taxon>
        <taxon>Chelicerata</taxon>
        <taxon>Arachnida</taxon>
        <taxon>Araneae</taxon>
        <taxon>Araneomorphae</taxon>
        <taxon>Entelegynae</taxon>
        <taxon>Araneoidea</taxon>
        <taxon>Araneidae</taxon>
        <taxon>Caerostris</taxon>
    </lineage>
</organism>
<name>A0AAV4NJW7_CAEEX</name>
<dbReference type="AlphaFoldDB" id="A0AAV4NJW7"/>
<gene>
    <name evidence="2" type="ORF">CEXT_736381</name>
</gene>
<evidence type="ECO:0000256" key="1">
    <source>
        <dbReference type="SAM" id="MobiDB-lite"/>
    </source>
</evidence>
<comment type="caution">
    <text evidence="2">The sequence shown here is derived from an EMBL/GenBank/DDBJ whole genome shotgun (WGS) entry which is preliminary data.</text>
</comment>
<evidence type="ECO:0000313" key="2">
    <source>
        <dbReference type="EMBL" id="GIX83592.1"/>
    </source>
</evidence>
<dbReference type="EMBL" id="BPLR01003348">
    <property type="protein sequence ID" value="GIX83592.1"/>
    <property type="molecule type" value="Genomic_DNA"/>
</dbReference>
<feature type="region of interest" description="Disordered" evidence="1">
    <location>
        <begin position="179"/>
        <end position="205"/>
    </location>
</feature>
<dbReference type="Proteomes" id="UP001054945">
    <property type="component" value="Unassembled WGS sequence"/>
</dbReference>
<reference evidence="2 3" key="1">
    <citation type="submission" date="2021-06" db="EMBL/GenBank/DDBJ databases">
        <title>Caerostris extrusa draft genome.</title>
        <authorList>
            <person name="Kono N."/>
            <person name="Arakawa K."/>
        </authorList>
    </citation>
    <scope>NUCLEOTIDE SEQUENCE [LARGE SCALE GENOMIC DNA]</scope>
</reference>